<evidence type="ECO:0000313" key="2">
    <source>
        <dbReference type="Proteomes" id="UP000325273"/>
    </source>
</evidence>
<dbReference type="InterPro" id="IPR008878">
    <property type="entry name" value="Transposase_IS66_Orf2"/>
</dbReference>
<dbReference type="NCBIfam" id="NF033819">
    <property type="entry name" value="IS66_TnpB"/>
    <property type="match status" value="1"/>
</dbReference>
<organism evidence="1 2">
    <name type="scientific">Paraburkholderia panacisoli</name>
    <dbReference type="NCBI Taxonomy" id="2603818"/>
    <lineage>
        <taxon>Bacteria</taxon>
        <taxon>Pseudomonadati</taxon>
        <taxon>Pseudomonadota</taxon>
        <taxon>Betaproteobacteria</taxon>
        <taxon>Burkholderiales</taxon>
        <taxon>Burkholderiaceae</taxon>
        <taxon>Paraburkholderia</taxon>
    </lineage>
</organism>
<proteinExistence type="predicted"/>
<dbReference type="PANTHER" id="PTHR36455">
    <property type="match status" value="1"/>
</dbReference>
<dbReference type="EMBL" id="VTUZ01000030">
    <property type="protein sequence ID" value="KAA1004105.1"/>
    <property type="molecule type" value="Genomic_DNA"/>
</dbReference>
<dbReference type="AlphaFoldDB" id="A0A5B0GMQ7"/>
<dbReference type="Proteomes" id="UP000325273">
    <property type="component" value="Unassembled WGS sequence"/>
</dbReference>
<reference evidence="1 2" key="1">
    <citation type="submission" date="2019-08" db="EMBL/GenBank/DDBJ databases">
        <title>Paraburkholderia sp. DCY113.</title>
        <authorList>
            <person name="Kang J."/>
        </authorList>
    </citation>
    <scope>NUCLEOTIDE SEQUENCE [LARGE SCALE GENOMIC DNA]</scope>
    <source>
        <strain evidence="1 2">DCY113</strain>
    </source>
</reference>
<comment type="caution">
    <text evidence="1">The sequence shown here is derived from an EMBL/GenBank/DDBJ whole genome shotgun (WGS) entry which is preliminary data.</text>
</comment>
<protein>
    <submittedName>
        <fullName evidence="1">IS66 family insertion sequence element accessory protein TnpB</fullName>
    </submittedName>
</protein>
<evidence type="ECO:0000313" key="1">
    <source>
        <dbReference type="EMBL" id="KAA1004105.1"/>
    </source>
</evidence>
<accession>A0A5B0GMQ7</accession>
<gene>
    <name evidence="1" type="primary">tnpB</name>
    <name evidence="1" type="ORF">FVF58_33830</name>
</gene>
<dbReference type="PANTHER" id="PTHR36455:SF1">
    <property type="entry name" value="BLR8292 PROTEIN"/>
    <property type="match status" value="1"/>
</dbReference>
<dbReference type="Pfam" id="PF05717">
    <property type="entry name" value="TnpB_IS66"/>
    <property type="match status" value="1"/>
</dbReference>
<keyword evidence="2" id="KW-1185">Reference proteome</keyword>
<sequence length="137" mass="16557">MFRTRCRTRERDGCRIGSVLMFRFEADLKVFLHREPIDFRAGINSLVALVEQSMQLDPFARAVFAFHNRRRNRVKLLLYERTGFWLLLRRLEQDHFVWPRQPQAVIELTTEQLHWLLEGIDVDAVRRHPSRRYRHAS</sequence>
<name>A0A5B0GMQ7_9BURK</name>